<gene>
    <name evidence="1" type="ORF">ACFSQP_07340</name>
</gene>
<sequence>MGRHFILLLMGFITHINFGQSNTLYLLIDKPYFGYSFEENIGTGFAIVSNDKDFSTDYYGFDIQNVKGFKKTGEFDYYTLKELRKEIDIDTVKLETIKSFSENKEWWQIHNELSLKRKIFLIEKREGAFNTSTGKYEITYYMLPMIYEGTRKNVVPTDLSN</sequence>
<evidence type="ECO:0000313" key="1">
    <source>
        <dbReference type="EMBL" id="MFD2551626.1"/>
    </source>
</evidence>
<organism evidence="1 2">
    <name type="scientific">Bizionia sediminis</name>
    <dbReference type="NCBI Taxonomy" id="1737064"/>
    <lineage>
        <taxon>Bacteria</taxon>
        <taxon>Pseudomonadati</taxon>
        <taxon>Bacteroidota</taxon>
        <taxon>Flavobacteriia</taxon>
        <taxon>Flavobacteriales</taxon>
        <taxon>Flavobacteriaceae</taxon>
        <taxon>Bizionia</taxon>
    </lineage>
</organism>
<dbReference type="RefSeq" id="WP_376892917.1">
    <property type="nucleotide sequence ID" value="NZ_JBHULS010000002.1"/>
</dbReference>
<accession>A0ABW5KSR4</accession>
<keyword evidence="2" id="KW-1185">Reference proteome</keyword>
<reference evidence="2" key="1">
    <citation type="journal article" date="2019" name="Int. J. Syst. Evol. Microbiol.">
        <title>The Global Catalogue of Microorganisms (GCM) 10K type strain sequencing project: providing services to taxonomists for standard genome sequencing and annotation.</title>
        <authorList>
            <consortium name="The Broad Institute Genomics Platform"/>
            <consortium name="The Broad Institute Genome Sequencing Center for Infectious Disease"/>
            <person name="Wu L."/>
            <person name="Ma J."/>
        </authorList>
    </citation>
    <scope>NUCLEOTIDE SEQUENCE [LARGE SCALE GENOMIC DNA]</scope>
    <source>
        <strain evidence="2">KCTC 42587</strain>
    </source>
</reference>
<proteinExistence type="predicted"/>
<comment type="caution">
    <text evidence="1">The sequence shown here is derived from an EMBL/GenBank/DDBJ whole genome shotgun (WGS) entry which is preliminary data.</text>
</comment>
<evidence type="ECO:0000313" key="2">
    <source>
        <dbReference type="Proteomes" id="UP001597472"/>
    </source>
</evidence>
<dbReference type="EMBL" id="JBHULS010000002">
    <property type="protein sequence ID" value="MFD2551626.1"/>
    <property type="molecule type" value="Genomic_DNA"/>
</dbReference>
<evidence type="ECO:0008006" key="3">
    <source>
        <dbReference type="Google" id="ProtNLM"/>
    </source>
</evidence>
<protein>
    <recommendedName>
        <fullName evidence="3">GLPGLI family protein</fullName>
    </recommendedName>
</protein>
<name>A0ABW5KSR4_9FLAO</name>
<dbReference type="Proteomes" id="UP001597472">
    <property type="component" value="Unassembled WGS sequence"/>
</dbReference>